<keyword evidence="1" id="KW-1133">Transmembrane helix</keyword>
<gene>
    <name evidence="3" type="ORF">QWI33_15075</name>
</gene>
<keyword evidence="4" id="KW-1185">Reference proteome</keyword>
<keyword evidence="1" id="KW-0812">Transmembrane</keyword>
<dbReference type="InterPro" id="IPR003675">
    <property type="entry name" value="Rce1/LyrA-like_dom"/>
</dbReference>
<feature type="transmembrane region" description="Helical" evidence="1">
    <location>
        <begin position="20"/>
        <end position="41"/>
    </location>
</feature>
<sequence length="382" mass="39698">MSAPETASNRFGRFMERGGWWRAVLFTAVYLALYVGAGLLVETLFGDAIGDDPFGDATTLFLAMALPLLVGSALLLAAVAALRWFGPLFGRQPVRGRAWMWIAPVVVVLAAAARAAGTDYEQYSGGVIALTYATGLLIGFTEEILARGIVIGMLRRAGRSEPAVMLLSSLLFALMHATNIVSGQALGTVLATMGFAFVFGVAMYLTLRVTGFLVWPMLLHAVTDPSTFLATGGVDEVAAGGTSPLVTLAGASVVLYALLAVAALFLVRGRAETGGLMREPGLLPLGAAGSGCSPRLPIGGNQATGPRRSVNVAVGPSGPAVARAMNGSVPSVTVSWPRWPFMSVAANLRLATSPGVTTLNLMPGSACAYRTVIMFSAAFEEL</sequence>
<feature type="transmembrane region" description="Helical" evidence="1">
    <location>
        <begin position="123"/>
        <end position="141"/>
    </location>
</feature>
<dbReference type="Pfam" id="PF02517">
    <property type="entry name" value="Rce1-like"/>
    <property type="match status" value="1"/>
</dbReference>
<organism evidence="3 4">
    <name type="scientific">Glycomyces tritici</name>
    <dbReference type="NCBI Taxonomy" id="2665176"/>
    <lineage>
        <taxon>Bacteria</taxon>
        <taxon>Bacillati</taxon>
        <taxon>Actinomycetota</taxon>
        <taxon>Actinomycetes</taxon>
        <taxon>Glycomycetales</taxon>
        <taxon>Glycomycetaceae</taxon>
        <taxon>Glycomyces</taxon>
    </lineage>
</organism>
<keyword evidence="1" id="KW-0472">Membrane</keyword>
<feature type="domain" description="CAAX prenyl protease 2/Lysostaphin resistance protein A-like" evidence="2">
    <location>
        <begin position="128"/>
        <end position="224"/>
    </location>
</feature>
<feature type="transmembrane region" description="Helical" evidence="1">
    <location>
        <begin position="245"/>
        <end position="267"/>
    </location>
</feature>
<evidence type="ECO:0000259" key="2">
    <source>
        <dbReference type="Pfam" id="PF02517"/>
    </source>
</evidence>
<evidence type="ECO:0000313" key="3">
    <source>
        <dbReference type="EMBL" id="MDN3241053.1"/>
    </source>
</evidence>
<protein>
    <submittedName>
        <fullName evidence="3">Type II CAAX endopeptidase family protein</fullName>
    </submittedName>
</protein>
<evidence type="ECO:0000313" key="4">
    <source>
        <dbReference type="Proteomes" id="UP001171902"/>
    </source>
</evidence>
<dbReference type="Proteomes" id="UP001171902">
    <property type="component" value="Unassembled WGS sequence"/>
</dbReference>
<accession>A0ABT7YS13</accession>
<feature type="transmembrane region" description="Helical" evidence="1">
    <location>
        <begin position="61"/>
        <end position="86"/>
    </location>
</feature>
<feature type="transmembrane region" description="Helical" evidence="1">
    <location>
        <begin position="98"/>
        <end position="117"/>
    </location>
</feature>
<evidence type="ECO:0000256" key="1">
    <source>
        <dbReference type="SAM" id="Phobius"/>
    </source>
</evidence>
<reference evidence="3" key="1">
    <citation type="submission" date="2023-06" db="EMBL/GenBank/DDBJ databases">
        <title>Gycomyces niveus sp.nov., a novel actinomycete isolated from soil in Shouguang.</title>
        <authorList>
            <person name="Yang X."/>
            <person name="Zhao J."/>
        </authorList>
    </citation>
    <scope>NUCLEOTIDE SEQUENCE</scope>
    <source>
        <strain evidence="3">NEAU C2</strain>
    </source>
</reference>
<name>A0ABT7YS13_9ACTN</name>
<feature type="transmembrane region" description="Helical" evidence="1">
    <location>
        <begin position="185"/>
        <end position="205"/>
    </location>
</feature>
<dbReference type="EMBL" id="JAUEMJ010000004">
    <property type="protein sequence ID" value="MDN3241053.1"/>
    <property type="molecule type" value="Genomic_DNA"/>
</dbReference>
<comment type="caution">
    <text evidence="3">The sequence shown here is derived from an EMBL/GenBank/DDBJ whole genome shotgun (WGS) entry which is preliminary data.</text>
</comment>
<proteinExistence type="predicted"/>